<keyword evidence="3" id="KW-1185">Reference proteome</keyword>
<dbReference type="AlphaFoldDB" id="A0A3M8H972"/>
<name>A0A3M8H972_9BACI</name>
<gene>
    <name evidence="2" type="ORF">EC501_09265</name>
</gene>
<reference evidence="2 3" key="1">
    <citation type="journal article" date="2014" name="Int. J. Syst. Evol. Microbiol.">
        <title>Lysinibacillus halotolerans sp. nov., isolated from saline-alkaline soil.</title>
        <authorList>
            <person name="Kong D."/>
            <person name="Wang Y."/>
            <person name="Zhao B."/>
            <person name="Li Y."/>
            <person name="Song J."/>
            <person name="Zhai Y."/>
            <person name="Zhang C."/>
            <person name="Wang H."/>
            <person name="Chen X."/>
            <person name="Zhao B."/>
            <person name="Ruan Z."/>
        </authorList>
    </citation>
    <scope>NUCLEOTIDE SEQUENCE [LARGE SCALE GENOMIC DNA]</scope>
    <source>
        <strain evidence="2 3">MCCC 1A12703</strain>
    </source>
</reference>
<feature type="domain" description="DinB-like" evidence="1">
    <location>
        <begin position="5"/>
        <end position="154"/>
    </location>
</feature>
<comment type="caution">
    <text evidence="2">The sequence shown here is derived from an EMBL/GenBank/DDBJ whole genome shotgun (WGS) entry which is preliminary data.</text>
</comment>
<dbReference type="InterPro" id="IPR024775">
    <property type="entry name" value="DinB-like"/>
</dbReference>
<dbReference type="EMBL" id="RHLQ01000019">
    <property type="protein sequence ID" value="RNC98993.1"/>
    <property type="molecule type" value="Genomic_DNA"/>
</dbReference>
<dbReference type="SUPFAM" id="SSF109854">
    <property type="entry name" value="DinB/YfiT-like putative metalloenzymes"/>
    <property type="match status" value="1"/>
</dbReference>
<protein>
    <submittedName>
        <fullName evidence="2">DinB family protein</fullName>
    </submittedName>
</protein>
<sequence length="165" mass="19121">MEMEIKKAREEVWNSVVGLTDAQLNEVVEEGKWSIAQVLEHLHLMEENVIRLIHHALNQSEFEEPGSFPVQMVADRTKKVTAPEILNPSNKFQTLEGLKTKLSQSRDSLEKVIQNLSEDDLNERTMEHRRFGVLSIKQWISLVGYHELRHIGQIEEIKKELVETV</sequence>
<organism evidence="2 3">
    <name type="scientific">Lysinibacillus halotolerans</name>
    <dbReference type="NCBI Taxonomy" id="1368476"/>
    <lineage>
        <taxon>Bacteria</taxon>
        <taxon>Bacillati</taxon>
        <taxon>Bacillota</taxon>
        <taxon>Bacilli</taxon>
        <taxon>Bacillales</taxon>
        <taxon>Bacillaceae</taxon>
        <taxon>Lysinibacillus</taxon>
    </lineage>
</organism>
<proteinExistence type="predicted"/>
<evidence type="ECO:0000259" key="1">
    <source>
        <dbReference type="Pfam" id="PF12867"/>
    </source>
</evidence>
<evidence type="ECO:0000313" key="3">
    <source>
        <dbReference type="Proteomes" id="UP000279909"/>
    </source>
</evidence>
<dbReference type="Pfam" id="PF12867">
    <property type="entry name" value="DinB_2"/>
    <property type="match status" value="1"/>
</dbReference>
<dbReference type="InterPro" id="IPR034660">
    <property type="entry name" value="DinB/YfiT-like"/>
</dbReference>
<accession>A0A3M8H972</accession>
<evidence type="ECO:0000313" key="2">
    <source>
        <dbReference type="EMBL" id="RNC98993.1"/>
    </source>
</evidence>
<dbReference type="Gene3D" id="1.20.120.450">
    <property type="entry name" value="dinb family like domain"/>
    <property type="match status" value="1"/>
</dbReference>
<dbReference type="Proteomes" id="UP000279909">
    <property type="component" value="Unassembled WGS sequence"/>
</dbReference>